<dbReference type="InterPro" id="IPR036388">
    <property type="entry name" value="WH-like_DNA-bd_sf"/>
</dbReference>
<evidence type="ECO:0000256" key="4">
    <source>
        <dbReference type="ARBA" id="ARBA00023163"/>
    </source>
</evidence>
<dbReference type="PANTHER" id="PTHR43133">
    <property type="entry name" value="RNA POLYMERASE ECF-TYPE SIGMA FACTO"/>
    <property type="match status" value="1"/>
</dbReference>
<accession>A0ABS0L825</accession>
<keyword evidence="4" id="KW-0804">Transcription</keyword>
<evidence type="ECO:0000259" key="5">
    <source>
        <dbReference type="Pfam" id="PF04542"/>
    </source>
</evidence>
<dbReference type="NCBIfam" id="TIGR02937">
    <property type="entry name" value="sigma70-ECF"/>
    <property type="match status" value="1"/>
</dbReference>
<dbReference type="Proteomes" id="UP000601099">
    <property type="component" value="Unassembled WGS sequence"/>
</dbReference>
<evidence type="ECO:0000256" key="3">
    <source>
        <dbReference type="ARBA" id="ARBA00023082"/>
    </source>
</evidence>
<dbReference type="Gene3D" id="1.10.10.10">
    <property type="entry name" value="Winged helix-like DNA-binding domain superfamily/Winged helix DNA-binding domain"/>
    <property type="match status" value="1"/>
</dbReference>
<dbReference type="CDD" id="cd06171">
    <property type="entry name" value="Sigma70_r4"/>
    <property type="match status" value="1"/>
</dbReference>
<dbReference type="Pfam" id="PF04542">
    <property type="entry name" value="Sigma70_r2"/>
    <property type="match status" value="1"/>
</dbReference>
<feature type="domain" description="RNA polymerase sigma factor 70 region 4 type 2" evidence="6">
    <location>
        <begin position="130"/>
        <end position="181"/>
    </location>
</feature>
<keyword evidence="8" id="KW-1185">Reference proteome</keyword>
<dbReference type="Gene3D" id="1.10.1740.10">
    <property type="match status" value="1"/>
</dbReference>
<comment type="caution">
    <text evidence="7">The sequence shown here is derived from an EMBL/GenBank/DDBJ whole genome shotgun (WGS) entry which is preliminary data.</text>
</comment>
<evidence type="ECO:0000256" key="1">
    <source>
        <dbReference type="ARBA" id="ARBA00010641"/>
    </source>
</evidence>
<name>A0ABS0L825_9BACT</name>
<keyword evidence="3" id="KW-0731">Sigma factor</keyword>
<dbReference type="InterPro" id="IPR014284">
    <property type="entry name" value="RNA_pol_sigma-70_dom"/>
</dbReference>
<evidence type="ECO:0000313" key="7">
    <source>
        <dbReference type="EMBL" id="MBG8556286.1"/>
    </source>
</evidence>
<dbReference type="EMBL" id="JADWYK010000023">
    <property type="protein sequence ID" value="MBG8556286.1"/>
    <property type="molecule type" value="Genomic_DNA"/>
</dbReference>
<dbReference type="SUPFAM" id="SSF88659">
    <property type="entry name" value="Sigma3 and sigma4 domains of RNA polymerase sigma factors"/>
    <property type="match status" value="1"/>
</dbReference>
<keyword evidence="2" id="KW-0805">Transcription regulation</keyword>
<feature type="domain" description="RNA polymerase sigma-70 region 2" evidence="5">
    <location>
        <begin position="36"/>
        <end position="101"/>
    </location>
</feature>
<sequence>MFSTLRPNAHISTAPEAEALLVQRLYAREETAMSVFYDRYGATLYRFLLTVVKSPAMAEDALQDALIKIWFSFASYDASRGRLFTWALQICRYQALDTLRRVHNRPCVEQQATGKSAAEPSTSFQPEHLDVRACLRYLRPDYQVLMELRYFDGLSQAEVAEHLDMPVGTVKTQNRAALRQLAAVWRER</sequence>
<dbReference type="PANTHER" id="PTHR43133:SF62">
    <property type="entry name" value="RNA POLYMERASE SIGMA FACTOR SIGZ"/>
    <property type="match status" value="1"/>
</dbReference>
<dbReference type="InterPro" id="IPR013249">
    <property type="entry name" value="RNA_pol_sigma70_r4_t2"/>
</dbReference>
<dbReference type="InterPro" id="IPR013324">
    <property type="entry name" value="RNA_pol_sigma_r3/r4-like"/>
</dbReference>
<comment type="similarity">
    <text evidence="1">Belongs to the sigma-70 factor family. ECF subfamily.</text>
</comment>
<organism evidence="7 8">
    <name type="scientific">Hymenobacter guriensis</name>
    <dbReference type="NCBI Taxonomy" id="2793065"/>
    <lineage>
        <taxon>Bacteria</taxon>
        <taxon>Pseudomonadati</taxon>
        <taxon>Bacteroidota</taxon>
        <taxon>Cytophagia</taxon>
        <taxon>Cytophagales</taxon>
        <taxon>Hymenobacteraceae</taxon>
        <taxon>Hymenobacter</taxon>
    </lineage>
</organism>
<dbReference type="InterPro" id="IPR013325">
    <property type="entry name" value="RNA_pol_sigma_r2"/>
</dbReference>
<reference evidence="7 8" key="1">
    <citation type="submission" date="2020-11" db="EMBL/GenBank/DDBJ databases">
        <title>Hymenobacter sp.</title>
        <authorList>
            <person name="Kim M.K."/>
        </authorList>
    </citation>
    <scope>NUCLEOTIDE SEQUENCE [LARGE SCALE GENOMIC DNA]</scope>
    <source>
        <strain evidence="7 8">BT594</strain>
    </source>
</reference>
<dbReference type="Pfam" id="PF08281">
    <property type="entry name" value="Sigma70_r4_2"/>
    <property type="match status" value="1"/>
</dbReference>
<dbReference type="InterPro" id="IPR039425">
    <property type="entry name" value="RNA_pol_sigma-70-like"/>
</dbReference>
<dbReference type="InterPro" id="IPR007627">
    <property type="entry name" value="RNA_pol_sigma70_r2"/>
</dbReference>
<protein>
    <submittedName>
        <fullName evidence="7">Sigma-70 family RNA polymerase sigma factor</fullName>
    </submittedName>
</protein>
<evidence type="ECO:0000259" key="6">
    <source>
        <dbReference type="Pfam" id="PF08281"/>
    </source>
</evidence>
<evidence type="ECO:0000256" key="2">
    <source>
        <dbReference type="ARBA" id="ARBA00023015"/>
    </source>
</evidence>
<proteinExistence type="inferred from homology"/>
<evidence type="ECO:0000313" key="8">
    <source>
        <dbReference type="Proteomes" id="UP000601099"/>
    </source>
</evidence>
<dbReference type="RefSeq" id="WP_196957305.1">
    <property type="nucleotide sequence ID" value="NZ_JADWYK010000023.1"/>
</dbReference>
<gene>
    <name evidence="7" type="ORF">I5L79_22260</name>
</gene>
<dbReference type="SUPFAM" id="SSF88946">
    <property type="entry name" value="Sigma2 domain of RNA polymerase sigma factors"/>
    <property type="match status" value="1"/>
</dbReference>